<evidence type="ECO:0000259" key="3">
    <source>
        <dbReference type="PROSITE" id="PS50994"/>
    </source>
</evidence>
<dbReference type="Gene3D" id="3.30.420.10">
    <property type="entry name" value="Ribonuclease H-like superfamily/Ribonuclease H"/>
    <property type="match status" value="1"/>
</dbReference>
<accession>A0A2A7BID1</accession>
<dbReference type="Pfam" id="PF13333">
    <property type="entry name" value="rve_2"/>
    <property type="match status" value="1"/>
</dbReference>
<comment type="caution">
    <text evidence="4">The sequence shown here is derived from an EMBL/GenBank/DDBJ whole genome shotgun (WGS) entry which is preliminary data.</text>
</comment>
<evidence type="ECO:0000256" key="1">
    <source>
        <dbReference type="ARBA" id="ARBA00002286"/>
    </source>
</evidence>
<gene>
    <name evidence="4" type="ORF">COO17_29465</name>
</gene>
<dbReference type="RefSeq" id="WP_097816360.1">
    <property type="nucleotide sequence ID" value="NZ_NVPQ01000181.1"/>
</dbReference>
<sequence length="443" mass="52467">MSKIIFNEIQMKQLEKNKNVVKVSERSISYCPDFKVRAVKENQQGKGPSQIFLENGFDLAVIGEEKPKQCLKRWRRTFEQFGEEGFYTERRGKGSTGRPSEKPLSSDEKLKKAEARIAFLEAELTFLKKFRRTRKAGVTEEALTPRETYTLIGQTIRRFQFPRMVRYLCTLAGVSRSGYYAWLHQTEKHLEKERNDETDYEWIQEIFNRKRKTCGGRSIKMVLEKTKGICMNLKRIYRIMRKYNLVTKIRRANPYKHIAKATQEHKTCPNLLKRQFNQEEPEKSMLTDITYLFYGKGKKAYLSCVKDSTTREILAYHVSSSLQMDIVYQTLNNLKERLGESIHSEALLHSDQGIHYTHPEFQKRVREMGIRQSMSRRGNCLDNAPMESFFGHMKDELDYKDCQTFESLELNIREYMKEYNYNRYQWTLKKMAPIEYRNHLLSA</sequence>
<dbReference type="PANTHER" id="PTHR46889">
    <property type="entry name" value="TRANSPOSASE INSF FOR INSERTION SEQUENCE IS3B-RELATED"/>
    <property type="match status" value="1"/>
</dbReference>
<dbReference type="InterPro" id="IPR036397">
    <property type="entry name" value="RNaseH_sf"/>
</dbReference>
<dbReference type="InterPro" id="IPR046929">
    <property type="entry name" value="HTH_Tnp"/>
</dbReference>
<dbReference type="InterPro" id="IPR012337">
    <property type="entry name" value="RNaseH-like_sf"/>
</dbReference>
<protein>
    <submittedName>
        <fullName evidence="4">IS3 family transposase</fullName>
    </submittedName>
</protein>
<dbReference type="Pfam" id="PF00665">
    <property type="entry name" value="rve"/>
    <property type="match status" value="1"/>
</dbReference>
<dbReference type="InterPro" id="IPR048020">
    <property type="entry name" value="Transpos_IS3"/>
</dbReference>
<dbReference type="GO" id="GO:0015074">
    <property type="term" value="P:DNA integration"/>
    <property type="evidence" value="ECO:0007669"/>
    <property type="project" value="InterPro"/>
</dbReference>
<comment type="function">
    <text evidence="1">Involved in the transposition of the insertion sequence.</text>
</comment>
<evidence type="ECO:0000313" key="4">
    <source>
        <dbReference type="EMBL" id="PDY33452.1"/>
    </source>
</evidence>
<evidence type="ECO:0000256" key="2">
    <source>
        <dbReference type="SAM" id="MobiDB-lite"/>
    </source>
</evidence>
<dbReference type="Pfam" id="PF13276">
    <property type="entry name" value="HTH_21"/>
    <property type="match status" value="1"/>
</dbReference>
<dbReference type="Proteomes" id="UP000220111">
    <property type="component" value="Unassembled WGS sequence"/>
</dbReference>
<name>A0A2A7BID1_9BACI</name>
<dbReference type="NCBIfam" id="NF033516">
    <property type="entry name" value="transpos_IS3"/>
    <property type="match status" value="1"/>
</dbReference>
<feature type="region of interest" description="Disordered" evidence="2">
    <location>
        <begin position="88"/>
        <end position="109"/>
    </location>
</feature>
<dbReference type="Pfam" id="PF20310">
    <property type="entry name" value="HTH_Tnp_2"/>
    <property type="match status" value="1"/>
</dbReference>
<feature type="compositionally biased region" description="Basic and acidic residues" evidence="2">
    <location>
        <begin position="99"/>
        <end position="109"/>
    </location>
</feature>
<feature type="non-terminal residue" evidence="4">
    <location>
        <position position="443"/>
    </location>
</feature>
<dbReference type="InterPro" id="IPR050900">
    <property type="entry name" value="Transposase_IS3/IS150/IS904"/>
</dbReference>
<dbReference type="InterPro" id="IPR025948">
    <property type="entry name" value="HTH-like_dom"/>
</dbReference>
<dbReference type="InterPro" id="IPR001584">
    <property type="entry name" value="Integrase_cat-core"/>
</dbReference>
<dbReference type="EMBL" id="NVPQ01000181">
    <property type="protein sequence ID" value="PDY33452.1"/>
    <property type="molecule type" value="Genomic_DNA"/>
</dbReference>
<dbReference type="AlphaFoldDB" id="A0A2A7BID1"/>
<dbReference type="PROSITE" id="PS50994">
    <property type="entry name" value="INTEGRASE"/>
    <property type="match status" value="1"/>
</dbReference>
<dbReference type="GO" id="GO:0003676">
    <property type="term" value="F:nucleic acid binding"/>
    <property type="evidence" value="ECO:0007669"/>
    <property type="project" value="InterPro"/>
</dbReference>
<organism evidence="4 5">
    <name type="scientific">Bacillus wiedmannii</name>
    <dbReference type="NCBI Taxonomy" id="1890302"/>
    <lineage>
        <taxon>Bacteria</taxon>
        <taxon>Bacillati</taxon>
        <taxon>Bacillota</taxon>
        <taxon>Bacilli</taxon>
        <taxon>Bacillales</taxon>
        <taxon>Bacillaceae</taxon>
        <taxon>Bacillus</taxon>
        <taxon>Bacillus cereus group</taxon>
    </lineage>
</organism>
<evidence type="ECO:0000313" key="5">
    <source>
        <dbReference type="Proteomes" id="UP000220111"/>
    </source>
</evidence>
<reference evidence="4 5" key="1">
    <citation type="submission" date="2017-09" db="EMBL/GenBank/DDBJ databases">
        <title>Large-scale bioinformatics analysis of Bacillus genomes uncovers conserved roles of natural products in bacterial physiology.</title>
        <authorList>
            <consortium name="Agbiome Team Llc"/>
            <person name="Bleich R.M."/>
            <person name="Grubbs K.J."/>
            <person name="Santa Maria K.C."/>
            <person name="Allen S.E."/>
            <person name="Farag S."/>
            <person name="Shank E.A."/>
            <person name="Bowers A."/>
        </authorList>
    </citation>
    <scope>NUCLEOTIDE SEQUENCE [LARGE SCALE GENOMIC DNA]</scope>
    <source>
        <strain evidence="4 5">AFS098222</strain>
    </source>
</reference>
<feature type="domain" description="Integrase catalytic" evidence="3">
    <location>
        <begin position="277"/>
        <end position="441"/>
    </location>
</feature>
<proteinExistence type="predicted"/>
<dbReference type="PANTHER" id="PTHR46889:SF5">
    <property type="entry name" value="INTEGRASE PROTEIN"/>
    <property type="match status" value="1"/>
</dbReference>
<dbReference type="SUPFAM" id="SSF53098">
    <property type="entry name" value="Ribonuclease H-like"/>
    <property type="match status" value="1"/>
</dbReference>